<evidence type="ECO:0000313" key="2">
    <source>
        <dbReference type="EnsemblMetazoa" id="ADIR014623-PA"/>
    </source>
</evidence>
<dbReference type="Proteomes" id="UP000075884">
    <property type="component" value="Unassembled WGS sequence"/>
</dbReference>
<evidence type="ECO:0000256" key="1">
    <source>
        <dbReference type="SAM" id="SignalP"/>
    </source>
</evidence>
<organism evidence="2 3">
    <name type="scientific">Anopheles dirus</name>
    <dbReference type="NCBI Taxonomy" id="7168"/>
    <lineage>
        <taxon>Eukaryota</taxon>
        <taxon>Metazoa</taxon>
        <taxon>Ecdysozoa</taxon>
        <taxon>Arthropoda</taxon>
        <taxon>Hexapoda</taxon>
        <taxon>Insecta</taxon>
        <taxon>Pterygota</taxon>
        <taxon>Neoptera</taxon>
        <taxon>Endopterygota</taxon>
        <taxon>Diptera</taxon>
        <taxon>Nematocera</taxon>
        <taxon>Culicoidea</taxon>
        <taxon>Culicidae</taxon>
        <taxon>Anophelinae</taxon>
        <taxon>Anopheles</taxon>
    </lineage>
</organism>
<accession>A0A182NXQ0</accession>
<sequence>MVCCSLLCSVICFFVCRNCTRITMESFVRGWFRAAGEAVATPGKHSV</sequence>
<keyword evidence="1" id="KW-0732">Signal</keyword>
<dbReference type="EnsemblMetazoa" id="ADIR014623-RA">
    <property type="protein sequence ID" value="ADIR014623-PA"/>
    <property type="gene ID" value="ADIR014623"/>
</dbReference>
<keyword evidence="3" id="KW-1185">Reference proteome</keyword>
<evidence type="ECO:0008006" key="4">
    <source>
        <dbReference type="Google" id="ProtNLM"/>
    </source>
</evidence>
<protein>
    <recommendedName>
        <fullName evidence="4">Secreted protein</fullName>
    </recommendedName>
</protein>
<feature type="chain" id="PRO_5008130672" description="Secreted protein" evidence="1">
    <location>
        <begin position="20"/>
        <end position="47"/>
    </location>
</feature>
<reference evidence="2" key="2">
    <citation type="submission" date="2020-05" db="UniProtKB">
        <authorList>
            <consortium name="EnsemblMetazoa"/>
        </authorList>
    </citation>
    <scope>IDENTIFICATION</scope>
    <source>
        <strain evidence="2">WRAIR2</strain>
    </source>
</reference>
<dbReference type="VEuPathDB" id="VectorBase:ADIR014623"/>
<evidence type="ECO:0000313" key="3">
    <source>
        <dbReference type="Proteomes" id="UP000075884"/>
    </source>
</evidence>
<proteinExistence type="predicted"/>
<name>A0A182NXQ0_9DIPT</name>
<reference evidence="3" key="1">
    <citation type="submission" date="2013-03" db="EMBL/GenBank/DDBJ databases">
        <title>The Genome Sequence of Anopheles dirus WRAIR2.</title>
        <authorList>
            <consortium name="The Broad Institute Genomics Platform"/>
            <person name="Neafsey D.E."/>
            <person name="Walton C."/>
            <person name="Walker B."/>
            <person name="Young S.K."/>
            <person name="Zeng Q."/>
            <person name="Gargeya S."/>
            <person name="Fitzgerald M."/>
            <person name="Haas B."/>
            <person name="Abouelleil A."/>
            <person name="Allen A.W."/>
            <person name="Alvarado L."/>
            <person name="Arachchi H.M."/>
            <person name="Berlin A.M."/>
            <person name="Chapman S.B."/>
            <person name="Gainer-Dewar J."/>
            <person name="Goldberg J."/>
            <person name="Griggs A."/>
            <person name="Gujja S."/>
            <person name="Hansen M."/>
            <person name="Howarth C."/>
            <person name="Imamovic A."/>
            <person name="Ireland A."/>
            <person name="Larimer J."/>
            <person name="McCowan C."/>
            <person name="Murphy C."/>
            <person name="Pearson M."/>
            <person name="Poon T.W."/>
            <person name="Priest M."/>
            <person name="Roberts A."/>
            <person name="Saif S."/>
            <person name="Shea T."/>
            <person name="Sisk P."/>
            <person name="Sykes S."/>
            <person name="Wortman J."/>
            <person name="Nusbaum C."/>
            <person name="Birren B."/>
        </authorList>
    </citation>
    <scope>NUCLEOTIDE SEQUENCE [LARGE SCALE GENOMIC DNA]</scope>
    <source>
        <strain evidence="3">WRAIR2</strain>
    </source>
</reference>
<feature type="signal peptide" evidence="1">
    <location>
        <begin position="1"/>
        <end position="19"/>
    </location>
</feature>
<dbReference type="AlphaFoldDB" id="A0A182NXQ0"/>